<organism evidence="2 3">
    <name type="scientific">Prochlorococcus marinus subsp. pastoris (strain CCMP1986 / NIES-2087 / MED4)</name>
    <dbReference type="NCBI Taxonomy" id="59919"/>
    <lineage>
        <taxon>Bacteria</taxon>
        <taxon>Bacillati</taxon>
        <taxon>Cyanobacteriota</taxon>
        <taxon>Cyanophyceae</taxon>
        <taxon>Synechococcales</taxon>
        <taxon>Prochlorococcaceae</taxon>
        <taxon>Prochlorococcus</taxon>
    </lineage>
</organism>
<dbReference type="InterPro" id="IPR016477">
    <property type="entry name" value="Fructo-/Ketosamine-3-kinase"/>
</dbReference>
<dbReference type="GO" id="GO:0016301">
    <property type="term" value="F:kinase activity"/>
    <property type="evidence" value="ECO:0007669"/>
    <property type="project" value="UniProtKB-UniRule"/>
</dbReference>
<dbReference type="PANTHER" id="PTHR12149:SF8">
    <property type="entry name" value="PROTEIN-RIBULOSAMINE 3-KINASE"/>
    <property type="match status" value="1"/>
</dbReference>
<gene>
    <name evidence="2" type="ordered locus">PMM1567</name>
</gene>
<protein>
    <recommendedName>
        <fullName evidence="4">Ribulosamine/erythrulosamine 3-kinase potentially involved in protein deglycation</fullName>
    </recommendedName>
</protein>
<evidence type="ECO:0000256" key="1">
    <source>
        <dbReference type="PIRNR" id="PIRNR006221"/>
    </source>
</evidence>
<proteinExistence type="inferred from homology"/>
<dbReference type="Gene3D" id="3.90.1200.10">
    <property type="match status" value="1"/>
</dbReference>
<evidence type="ECO:0008006" key="4">
    <source>
        <dbReference type="Google" id="ProtNLM"/>
    </source>
</evidence>
<comment type="similarity">
    <text evidence="1">Belongs to the fructosamine kinase family.</text>
</comment>
<accession>Q7UZT8</accession>
<dbReference type="Pfam" id="PF03881">
    <property type="entry name" value="Fructosamin_kin"/>
    <property type="match status" value="1"/>
</dbReference>
<reference evidence="2 3" key="1">
    <citation type="journal article" date="2003" name="Nature">
        <title>Genome divergence in two Prochlorococcus ecotypes reflects oceanic niche differentiation.</title>
        <authorList>
            <person name="Rocap G."/>
            <person name="Larimer F.W."/>
            <person name="Lamerdin J.E."/>
            <person name="Malfatti S."/>
            <person name="Chain P."/>
            <person name="Ahlgren N.A."/>
            <person name="Arellano A."/>
            <person name="Coleman M."/>
            <person name="Hauser L."/>
            <person name="Hess W.R."/>
            <person name="Johnson Z.I."/>
            <person name="Land M.L."/>
            <person name="Lindell D."/>
            <person name="Post A.F."/>
            <person name="Regala W."/>
            <person name="Shah M."/>
            <person name="Shaw S.L."/>
            <person name="Steglich C."/>
            <person name="Sullivan M.B."/>
            <person name="Ting C.S."/>
            <person name="Tolonen A."/>
            <person name="Webb E.A."/>
            <person name="Zinser E.R."/>
            <person name="Chisholm S.W."/>
        </authorList>
    </citation>
    <scope>NUCLEOTIDE SEQUENCE [LARGE SCALE GENOMIC DNA]</scope>
    <source>
        <strain evidence="3">CCMP1986 / NIES-2087 / MED4</strain>
    </source>
</reference>
<dbReference type="AlphaFoldDB" id="Q7UZT8"/>
<dbReference type="PIRSF" id="PIRSF006221">
    <property type="entry name" value="Ketosamine-3-kinase"/>
    <property type="match status" value="1"/>
</dbReference>
<evidence type="ECO:0000313" key="3">
    <source>
        <dbReference type="Proteomes" id="UP000001026"/>
    </source>
</evidence>
<keyword evidence="1" id="KW-0418">Kinase</keyword>
<dbReference type="KEGG" id="pmm:PMM1567"/>
<dbReference type="Proteomes" id="UP000001026">
    <property type="component" value="Chromosome"/>
</dbReference>
<dbReference type="RefSeq" id="WP_011133195.1">
    <property type="nucleotide sequence ID" value="NC_005072.1"/>
</dbReference>
<dbReference type="InterPro" id="IPR011009">
    <property type="entry name" value="Kinase-like_dom_sf"/>
</dbReference>
<dbReference type="EMBL" id="BX548174">
    <property type="protein sequence ID" value="CAE20026.1"/>
    <property type="molecule type" value="Genomic_DNA"/>
</dbReference>
<dbReference type="Gene3D" id="3.30.200.20">
    <property type="entry name" value="Phosphorylase Kinase, domain 1"/>
    <property type="match status" value="1"/>
</dbReference>
<dbReference type="OrthoDB" id="5291879at2"/>
<dbReference type="HOGENOM" id="CLU_036517_0_1_3"/>
<name>Q7UZT8_PROMP</name>
<evidence type="ECO:0000313" key="2">
    <source>
        <dbReference type="EMBL" id="CAE20026.1"/>
    </source>
</evidence>
<dbReference type="eggNOG" id="COG3001">
    <property type="taxonomic scope" value="Bacteria"/>
</dbReference>
<dbReference type="SUPFAM" id="SSF56112">
    <property type="entry name" value="Protein kinase-like (PK-like)"/>
    <property type="match status" value="1"/>
</dbReference>
<dbReference type="STRING" id="59919.PMM1567"/>
<dbReference type="PANTHER" id="PTHR12149">
    <property type="entry name" value="FRUCTOSAMINE 3 KINASE-RELATED PROTEIN"/>
    <property type="match status" value="1"/>
</dbReference>
<sequence>MQKIPHIELNEICYQLGEGSPKSIKQVFGGDIHESWQIEFKNAKFFLKRNAREGRFLEFEKSCLNNLQKYLNYENLIVPKIISYLEVNNVELLLLEWIDMKNSDQEKLGRGLGEMHIESNKFNQPNFGYPIHGFIGTTNQIKGWEKDWIKCFINLRIEPQLAILEKDFLEIDIKNKIKSKIESVLLDHEPMKSLVHGDLWSGNIGVTLMNKGVIFDPASWWADCEVDIAMTRLFGNFRNEFYQNYHKIIPIKKGSERRTIIYNFYHILNHANMFGGSYCHQVQSYIRNILSM</sequence>
<keyword evidence="1" id="KW-0808">Transferase</keyword>